<evidence type="ECO:0000313" key="2">
    <source>
        <dbReference type="Proteomes" id="UP000014500"/>
    </source>
</evidence>
<accession>T1IHI7</accession>
<name>T1IHI7_STRMM</name>
<dbReference type="HOGENOM" id="CLU_1572618_0_0_1"/>
<sequence>MAMARCFRGFHGIPRDSARFHEILRDFTGFYRIYIRSNISLKSLTLLRSQFLLICFSFFIQNPKGGELKIPRESTSLVTCHLEQPIECIVATTLLSKSFDYTGETLSAGMSSVGDEYYKQEYPCRFMELLNTIVLFVAELFVNYRLDPGFYIIIFSNENTKFSTKTKNAN</sequence>
<dbReference type="EMBL" id="JH429910">
    <property type="status" value="NOT_ANNOTATED_CDS"/>
    <property type="molecule type" value="Genomic_DNA"/>
</dbReference>
<organism evidence="1 2">
    <name type="scientific">Strigamia maritima</name>
    <name type="common">European centipede</name>
    <name type="synonym">Geophilus maritimus</name>
    <dbReference type="NCBI Taxonomy" id="126957"/>
    <lineage>
        <taxon>Eukaryota</taxon>
        <taxon>Metazoa</taxon>
        <taxon>Ecdysozoa</taxon>
        <taxon>Arthropoda</taxon>
        <taxon>Myriapoda</taxon>
        <taxon>Chilopoda</taxon>
        <taxon>Pleurostigmophora</taxon>
        <taxon>Geophilomorpha</taxon>
        <taxon>Linotaeniidae</taxon>
        <taxon>Strigamia</taxon>
    </lineage>
</organism>
<proteinExistence type="predicted"/>
<dbReference type="EnsemblMetazoa" id="SMAR000302-RA">
    <property type="protein sequence ID" value="SMAR000302-PA"/>
    <property type="gene ID" value="SMAR000302"/>
</dbReference>
<protein>
    <submittedName>
        <fullName evidence="1">Uncharacterized protein</fullName>
    </submittedName>
</protein>
<evidence type="ECO:0000313" key="1">
    <source>
        <dbReference type="EnsemblMetazoa" id="SMAR000302-PA"/>
    </source>
</evidence>
<dbReference type="Proteomes" id="UP000014500">
    <property type="component" value="Unassembled WGS sequence"/>
</dbReference>
<reference evidence="1" key="2">
    <citation type="submission" date="2015-02" db="UniProtKB">
        <authorList>
            <consortium name="EnsemblMetazoa"/>
        </authorList>
    </citation>
    <scope>IDENTIFICATION</scope>
</reference>
<dbReference type="AlphaFoldDB" id="T1IHI7"/>
<keyword evidence="2" id="KW-1185">Reference proteome</keyword>
<reference evidence="2" key="1">
    <citation type="submission" date="2011-05" db="EMBL/GenBank/DDBJ databases">
        <authorList>
            <person name="Richards S.R."/>
            <person name="Qu J."/>
            <person name="Jiang H."/>
            <person name="Jhangiani S.N."/>
            <person name="Agravi P."/>
            <person name="Goodspeed R."/>
            <person name="Gross S."/>
            <person name="Mandapat C."/>
            <person name="Jackson L."/>
            <person name="Mathew T."/>
            <person name="Pu L."/>
            <person name="Thornton R."/>
            <person name="Saada N."/>
            <person name="Wilczek-Boney K.B."/>
            <person name="Lee S."/>
            <person name="Kovar C."/>
            <person name="Wu Y."/>
            <person name="Scherer S.E."/>
            <person name="Worley K.C."/>
            <person name="Muzny D.M."/>
            <person name="Gibbs R."/>
        </authorList>
    </citation>
    <scope>NUCLEOTIDE SEQUENCE</scope>
    <source>
        <strain evidence="2">Brora</strain>
    </source>
</reference>